<dbReference type="SUPFAM" id="SSF63748">
    <property type="entry name" value="Tudor/PWWP/MBT"/>
    <property type="match status" value="1"/>
</dbReference>
<dbReference type="InterPro" id="IPR035441">
    <property type="entry name" value="TFIIS/LEDGF_dom_sf"/>
</dbReference>
<evidence type="ECO:0000313" key="7">
    <source>
        <dbReference type="EMBL" id="KAF7278639.1"/>
    </source>
</evidence>
<organism evidence="7 8">
    <name type="scientific">Rhynchophorus ferrugineus</name>
    <name type="common">Red palm weevil</name>
    <name type="synonym">Curculio ferrugineus</name>
    <dbReference type="NCBI Taxonomy" id="354439"/>
    <lineage>
        <taxon>Eukaryota</taxon>
        <taxon>Metazoa</taxon>
        <taxon>Ecdysozoa</taxon>
        <taxon>Arthropoda</taxon>
        <taxon>Hexapoda</taxon>
        <taxon>Insecta</taxon>
        <taxon>Pterygota</taxon>
        <taxon>Neoptera</taxon>
        <taxon>Endopterygota</taxon>
        <taxon>Coleoptera</taxon>
        <taxon>Polyphaga</taxon>
        <taxon>Cucujiformia</taxon>
        <taxon>Curculionidae</taxon>
        <taxon>Dryophthorinae</taxon>
        <taxon>Rhynchophorus</taxon>
    </lineage>
</organism>
<dbReference type="PANTHER" id="PTHR12550:SF70">
    <property type="entry name" value="JIL-1 ANCHORING AND STABILIZING PROTEIN, ISOFORM A"/>
    <property type="match status" value="1"/>
</dbReference>
<dbReference type="CDD" id="cd05834">
    <property type="entry name" value="PWWP_HRP"/>
    <property type="match status" value="1"/>
</dbReference>
<dbReference type="InterPro" id="IPR021567">
    <property type="entry name" value="LEDGF_IBD"/>
</dbReference>
<gene>
    <name evidence="7" type="ORF">GWI33_008156</name>
</gene>
<comment type="caution">
    <text evidence="7">The sequence shown here is derived from an EMBL/GenBank/DDBJ whole genome shotgun (WGS) entry which is preliminary data.</text>
</comment>
<feature type="domain" description="PWWP" evidence="6">
    <location>
        <begin position="7"/>
        <end position="58"/>
    </location>
</feature>
<keyword evidence="3" id="KW-0175">Coiled coil</keyword>
<evidence type="ECO:0000256" key="4">
    <source>
        <dbReference type="ARBA" id="ARBA00023242"/>
    </source>
</evidence>
<keyword evidence="8" id="KW-1185">Reference proteome</keyword>
<dbReference type="SMART" id="SM00293">
    <property type="entry name" value="PWWP"/>
    <property type="match status" value="1"/>
</dbReference>
<evidence type="ECO:0000256" key="5">
    <source>
        <dbReference type="SAM" id="MobiDB-lite"/>
    </source>
</evidence>
<evidence type="ECO:0000256" key="2">
    <source>
        <dbReference type="ARBA" id="ARBA00005309"/>
    </source>
</evidence>
<dbReference type="Pfam" id="PF00855">
    <property type="entry name" value="PWWP"/>
    <property type="match status" value="1"/>
</dbReference>
<reference evidence="7" key="1">
    <citation type="submission" date="2020-08" db="EMBL/GenBank/DDBJ databases">
        <title>Genome sequencing and assembly of the red palm weevil Rhynchophorus ferrugineus.</title>
        <authorList>
            <person name="Dias G.B."/>
            <person name="Bergman C.M."/>
            <person name="Manee M."/>
        </authorList>
    </citation>
    <scope>NUCLEOTIDE SEQUENCE</scope>
    <source>
        <strain evidence="7">AA-2017</strain>
        <tissue evidence="7">Whole larva</tissue>
    </source>
</reference>
<comment type="similarity">
    <text evidence="2">Belongs to the HDGF family.</text>
</comment>
<dbReference type="Gene3D" id="1.20.930.10">
    <property type="entry name" value="Conserved domain common to transcription factors TFIIS, elongin A, CRSP70"/>
    <property type="match status" value="1"/>
</dbReference>
<dbReference type="Proteomes" id="UP000625711">
    <property type="component" value="Unassembled WGS sequence"/>
</dbReference>
<proteinExistence type="inferred from homology"/>
<dbReference type="GO" id="GO:0005634">
    <property type="term" value="C:nucleus"/>
    <property type="evidence" value="ECO:0007669"/>
    <property type="project" value="UniProtKB-SubCell"/>
</dbReference>
<dbReference type="InterPro" id="IPR036218">
    <property type="entry name" value="HIVI-bd_sf"/>
</dbReference>
<evidence type="ECO:0000313" key="8">
    <source>
        <dbReference type="Proteomes" id="UP000625711"/>
    </source>
</evidence>
<dbReference type="OrthoDB" id="62853at2759"/>
<evidence type="ECO:0000256" key="3">
    <source>
        <dbReference type="ARBA" id="ARBA00023054"/>
    </source>
</evidence>
<comment type="subcellular location">
    <subcellularLocation>
        <location evidence="1">Nucleus</location>
    </subcellularLocation>
</comment>
<protein>
    <recommendedName>
        <fullName evidence="6">PWWP domain-containing protein</fullName>
    </recommendedName>
</protein>
<evidence type="ECO:0000256" key="1">
    <source>
        <dbReference type="ARBA" id="ARBA00004123"/>
    </source>
</evidence>
<feature type="compositionally biased region" description="Basic and acidic residues" evidence="5">
    <location>
        <begin position="208"/>
        <end position="226"/>
    </location>
</feature>
<feature type="region of interest" description="Disordered" evidence="5">
    <location>
        <begin position="103"/>
        <end position="253"/>
    </location>
</feature>
<accession>A0A834MHM7</accession>
<keyword evidence="4" id="KW-0539">Nucleus</keyword>
<dbReference type="EMBL" id="JAACXV010000394">
    <property type="protein sequence ID" value="KAF7278639.1"/>
    <property type="molecule type" value="Genomic_DNA"/>
</dbReference>
<dbReference type="AlphaFoldDB" id="A0A834MHM7"/>
<dbReference type="PROSITE" id="PS50812">
    <property type="entry name" value="PWWP"/>
    <property type="match status" value="1"/>
</dbReference>
<dbReference type="Pfam" id="PF11467">
    <property type="entry name" value="LEDGF"/>
    <property type="match status" value="1"/>
</dbReference>
<evidence type="ECO:0000259" key="6">
    <source>
        <dbReference type="PROSITE" id="PS50812"/>
    </source>
</evidence>
<feature type="compositionally biased region" description="Basic and acidic residues" evidence="5">
    <location>
        <begin position="238"/>
        <end position="253"/>
    </location>
</feature>
<dbReference type="SUPFAM" id="SSF140576">
    <property type="entry name" value="HIV integrase-binding domain"/>
    <property type="match status" value="1"/>
</dbReference>
<name>A0A834MHM7_RHYFE</name>
<dbReference type="PANTHER" id="PTHR12550">
    <property type="entry name" value="HEPATOMA-DERIVED GROWTH FACTOR-RELATED"/>
    <property type="match status" value="1"/>
</dbReference>
<dbReference type="InterPro" id="IPR000313">
    <property type="entry name" value="PWWP_dom"/>
</dbReference>
<dbReference type="Gene3D" id="2.30.30.140">
    <property type="match status" value="1"/>
</dbReference>
<sequence>MTKVYNIGDKVFAKIKGYPPWPAKIESDTGKKKYNVTFYGTQEVGVIKAEDISYYLENKNNFVHKYLKRVGYNSAVKEIEQAIEEDGGDGSENAVLVDNSNTSVNTSITDKRGVKRKSTAGNDEVKKPNTKTRRKSTAVDVKVESFAESEESNLKKAKKKLLKVETEAESETVTESPGKKVRRKSILSEKETTENTPSLIEGSGHNLSETDRKSTEIKEVKIKLSELEQPSETTDATVEDRTKENDQDLNDSADKENEILAVKSDIVTEQMLRNNLLYAEHVKKKENMYREKPVENRQDSKNQTFPVKLSSGAICGFLIHKDWPLCHSNEYERALYDAKVATLLFQLKDQVTSGDKKIEDVDSFKVVPDLRITDDELTEIIYTKDIESKKKRLARLKTEADLVTLDSKIKMSLGLDKALLDDALSCLEEFKDIERSLDALMFKKHPHVLETIRRLRKYVGNVREWKMDDKELTTFSKKAEKIRYEADKIYNSLMSIIDVRIEKNTFWDSFLEVVSEFRAQCKEFSDLDILVLCAEPNSRQAFLDQLDEITEPEVQN</sequence>